<evidence type="ECO:0000256" key="1">
    <source>
        <dbReference type="SAM" id="Phobius"/>
    </source>
</evidence>
<dbReference type="Proteomes" id="UP000799766">
    <property type="component" value="Unassembled WGS sequence"/>
</dbReference>
<keyword evidence="1" id="KW-0472">Membrane</keyword>
<keyword evidence="1" id="KW-1133">Transmembrane helix</keyword>
<gene>
    <name evidence="2" type="ORF">BDY21DRAFT_191920</name>
</gene>
<name>A0A6A6P6L4_9PEZI</name>
<accession>A0A6A6P6L4</accession>
<protein>
    <submittedName>
        <fullName evidence="2">Uncharacterized protein</fullName>
    </submittedName>
</protein>
<proteinExistence type="predicted"/>
<evidence type="ECO:0000313" key="3">
    <source>
        <dbReference type="Proteomes" id="UP000799766"/>
    </source>
</evidence>
<evidence type="ECO:0000313" key="2">
    <source>
        <dbReference type="EMBL" id="KAF2459519.1"/>
    </source>
</evidence>
<feature type="transmembrane region" description="Helical" evidence="1">
    <location>
        <begin position="48"/>
        <end position="65"/>
    </location>
</feature>
<dbReference type="EMBL" id="MU001675">
    <property type="protein sequence ID" value="KAF2459519.1"/>
    <property type="molecule type" value="Genomic_DNA"/>
</dbReference>
<keyword evidence="1" id="KW-0812">Transmembrane</keyword>
<dbReference type="AlphaFoldDB" id="A0A6A6P6L4"/>
<keyword evidence="3" id="KW-1185">Reference proteome</keyword>
<sequence>MAQMCLQLFHIRSGHRTSFWAVCLSTVEYTFVHGFPICAFQLPLCGPSASAIALELFILSIYSVVIGNGPLYIRLGISLLSLPVTMVALLGTCLARWCQLTITTERLPGTNDACFLVV</sequence>
<feature type="transmembrane region" description="Helical" evidence="1">
    <location>
        <begin position="77"/>
        <end position="97"/>
    </location>
</feature>
<organism evidence="2 3">
    <name type="scientific">Lineolata rhizophorae</name>
    <dbReference type="NCBI Taxonomy" id="578093"/>
    <lineage>
        <taxon>Eukaryota</taxon>
        <taxon>Fungi</taxon>
        <taxon>Dikarya</taxon>
        <taxon>Ascomycota</taxon>
        <taxon>Pezizomycotina</taxon>
        <taxon>Dothideomycetes</taxon>
        <taxon>Dothideomycetes incertae sedis</taxon>
        <taxon>Lineolatales</taxon>
        <taxon>Lineolataceae</taxon>
        <taxon>Lineolata</taxon>
    </lineage>
</organism>
<reference evidence="2" key="1">
    <citation type="journal article" date="2020" name="Stud. Mycol.">
        <title>101 Dothideomycetes genomes: a test case for predicting lifestyles and emergence of pathogens.</title>
        <authorList>
            <person name="Haridas S."/>
            <person name="Albert R."/>
            <person name="Binder M."/>
            <person name="Bloem J."/>
            <person name="Labutti K."/>
            <person name="Salamov A."/>
            <person name="Andreopoulos B."/>
            <person name="Baker S."/>
            <person name="Barry K."/>
            <person name="Bills G."/>
            <person name="Bluhm B."/>
            <person name="Cannon C."/>
            <person name="Castanera R."/>
            <person name="Culley D."/>
            <person name="Daum C."/>
            <person name="Ezra D."/>
            <person name="Gonzalez J."/>
            <person name="Henrissat B."/>
            <person name="Kuo A."/>
            <person name="Liang C."/>
            <person name="Lipzen A."/>
            <person name="Lutzoni F."/>
            <person name="Magnuson J."/>
            <person name="Mondo S."/>
            <person name="Nolan M."/>
            <person name="Ohm R."/>
            <person name="Pangilinan J."/>
            <person name="Park H.-J."/>
            <person name="Ramirez L."/>
            <person name="Alfaro M."/>
            <person name="Sun H."/>
            <person name="Tritt A."/>
            <person name="Yoshinaga Y."/>
            <person name="Zwiers L.-H."/>
            <person name="Turgeon B."/>
            <person name="Goodwin S."/>
            <person name="Spatafora J."/>
            <person name="Crous P."/>
            <person name="Grigoriev I."/>
        </authorList>
    </citation>
    <scope>NUCLEOTIDE SEQUENCE</scope>
    <source>
        <strain evidence="2">ATCC 16933</strain>
    </source>
</reference>